<name>A0ABR1T1Q7_9PEZI</name>
<feature type="compositionally biased region" description="Polar residues" evidence="1">
    <location>
        <begin position="52"/>
        <end position="128"/>
    </location>
</feature>
<evidence type="ECO:0000313" key="3">
    <source>
        <dbReference type="EMBL" id="KAK8040511.1"/>
    </source>
</evidence>
<dbReference type="InterPro" id="IPR037151">
    <property type="entry name" value="AlkB-like_sf"/>
</dbReference>
<organism evidence="3 4">
    <name type="scientific">Apiospora marii</name>
    <dbReference type="NCBI Taxonomy" id="335849"/>
    <lineage>
        <taxon>Eukaryota</taxon>
        <taxon>Fungi</taxon>
        <taxon>Dikarya</taxon>
        <taxon>Ascomycota</taxon>
        <taxon>Pezizomycotina</taxon>
        <taxon>Sordariomycetes</taxon>
        <taxon>Xylariomycetidae</taxon>
        <taxon>Amphisphaeriales</taxon>
        <taxon>Apiosporaceae</taxon>
        <taxon>Apiospora</taxon>
    </lineage>
</organism>
<dbReference type="PANTHER" id="PTHR31573:SF4">
    <property type="entry name" value="FE2OG DIOXYGENASE DOMAIN-CONTAINING PROTEIN"/>
    <property type="match status" value="1"/>
</dbReference>
<keyword evidence="4" id="KW-1185">Reference proteome</keyword>
<dbReference type="Proteomes" id="UP001396898">
    <property type="component" value="Unassembled WGS sequence"/>
</dbReference>
<dbReference type="EMBL" id="JAQQWI010000001">
    <property type="protein sequence ID" value="KAK8040511.1"/>
    <property type="molecule type" value="Genomic_DNA"/>
</dbReference>
<dbReference type="Gene3D" id="2.60.120.590">
    <property type="entry name" value="Alpha-ketoglutarate-dependent dioxygenase AlkB-like"/>
    <property type="match status" value="1"/>
</dbReference>
<sequence>MSHADKKRQLPELGQLGPILETKRRRIQGPNNQAHELRIAPVQGPIAALDQHTANPASPSQSQQEATITSSKHQQEARITSSQPQQEATITSSQSQQEATITSSKHQQEATITSSQPQQEATITSSSYQDQQQEDAAAAVDATEIAPATVTKGAALSPDDIHGHKAEPCGRPLAFADKRGQLADALPFNKNHEGFLYTVDNVAKGMILDAATSPHAMINDSVIITTIALMNAFEKKVPVSVVIGSKNPNYPVQPPHPFCLMGFFAITYMWAHKTPTVDGSLVPEYMARLEKVDPEVLSWWVPAETDSVSIGDVECDGRSCPSCGKRSKTVYTAGWACLSIDCPEHFEFGYPVDPEQLVYNEGFLLERHDHQELLPLPPAVPALPVTNETSYGTEAEFKRGIVCPKCGLCSRRVYWWGWACENENENAGCDFKHIVEFTNYPLLDVEDERKAMSRRRLKPNDPSIVHDTASGGGYPIEMYGFPNSEGLIGGAVAILRATPETRSLQNGPDRMYQQMQNEDLKLQRNPARAKGSRREELTSHFAYNYGAFYKFGVFVDSVGFEDAPGTILKGLAQLDWAQSLGITHLSEFIRKLPVDYSDTSMSLKPETFNELLALGYFQGSKISYHDDGEKELGPTVATLSLGSPAIMRFRPKKRTKLGQEGTTKNGDKPAVLSFVLNHGDIVIMHGTDIHREYEHDVIPSGKLRFALTARFVRPETIKSPEERRKAVENGRVPEGIEAMAYKGHEETTVD</sequence>
<evidence type="ECO:0000259" key="2">
    <source>
        <dbReference type="PROSITE" id="PS51471"/>
    </source>
</evidence>
<accession>A0ABR1T1Q7</accession>
<feature type="domain" description="Fe2OG dioxygenase" evidence="2">
    <location>
        <begin position="607"/>
        <end position="714"/>
    </location>
</feature>
<proteinExistence type="predicted"/>
<dbReference type="SUPFAM" id="SSF51197">
    <property type="entry name" value="Clavaminate synthase-like"/>
    <property type="match status" value="1"/>
</dbReference>
<reference evidence="3 4" key="1">
    <citation type="submission" date="2023-01" db="EMBL/GenBank/DDBJ databases">
        <title>Analysis of 21 Apiospora genomes using comparative genomics revels a genus with tremendous synthesis potential of carbohydrate active enzymes and secondary metabolites.</title>
        <authorList>
            <person name="Sorensen T."/>
        </authorList>
    </citation>
    <scope>NUCLEOTIDE SEQUENCE [LARGE SCALE GENOMIC DNA]</scope>
    <source>
        <strain evidence="3 4">CBS 20057</strain>
    </source>
</reference>
<dbReference type="InterPro" id="IPR032852">
    <property type="entry name" value="ALKBH2"/>
</dbReference>
<evidence type="ECO:0000256" key="1">
    <source>
        <dbReference type="SAM" id="MobiDB-lite"/>
    </source>
</evidence>
<feature type="region of interest" description="Disordered" evidence="1">
    <location>
        <begin position="724"/>
        <end position="750"/>
    </location>
</feature>
<feature type="region of interest" description="Disordered" evidence="1">
    <location>
        <begin position="1"/>
        <end position="136"/>
    </location>
</feature>
<dbReference type="PANTHER" id="PTHR31573">
    <property type="entry name" value="ALPHA-KETOGLUTARATE-DEPENDENT DIOXYGENASE ALKB HOMOLOG 2"/>
    <property type="match status" value="1"/>
</dbReference>
<dbReference type="InterPro" id="IPR027450">
    <property type="entry name" value="AlkB-like"/>
</dbReference>
<gene>
    <name evidence="3" type="ORF">PG991_000299</name>
</gene>
<dbReference type="Pfam" id="PF13532">
    <property type="entry name" value="2OG-FeII_Oxy_2"/>
    <property type="match status" value="1"/>
</dbReference>
<dbReference type="PROSITE" id="PS51471">
    <property type="entry name" value="FE2OG_OXY"/>
    <property type="match status" value="1"/>
</dbReference>
<evidence type="ECO:0000313" key="4">
    <source>
        <dbReference type="Proteomes" id="UP001396898"/>
    </source>
</evidence>
<comment type="caution">
    <text evidence="3">The sequence shown here is derived from an EMBL/GenBank/DDBJ whole genome shotgun (WGS) entry which is preliminary data.</text>
</comment>
<protein>
    <recommendedName>
        <fullName evidence="2">Fe2OG dioxygenase domain-containing protein</fullName>
    </recommendedName>
</protein>
<dbReference type="InterPro" id="IPR005123">
    <property type="entry name" value="Oxoglu/Fe-dep_dioxygenase_dom"/>
</dbReference>